<proteinExistence type="predicted"/>
<evidence type="ECO:0000256" key="1">
    <source>
        <dbReference type="SAM" id="MobiDB-lite"/>
    </source>
</evidence>
<evidence type="ECO:0000313" key="2">
    <source>
        <dbReference type="EMBL" id="ORZ27414.1"/>
    </source>
</evidence>
<dbReference type="InParanoid" id="A0A1Y2H042"/>
<feature type="compositionally biased region" description="Polar residues" evidence="1">
    <location>
        <begin position="67"/>
        <end position="78"/>
    </location>
</feature>
<reference evidence="2 3" key="1">
    <citation type="submission" date="2016-07" db="EMBL/GenBank/DDBJ databases">
        <title>Pervasive Adenine N6-methylation of Active Genes in Fungi.</title>
        <authorList>
            <consortium name="DOE Joint Genome Institute"/>
            <person name="Mondo S.J."/>
            <person name="Dannebaum R.O."/>
            <person name="Kuo R.C."/>
            <person name="Labutti K."/>
            <person name="Haridas S."/>
            <person name="Kuo A."/>
            <person name="Salamov A."/>
            <person name="Ahrendt S.R."/>
            <person name="Lipzen A."/>
            <person name="Sullivan W."/>
            <person name="Andreopoulos W.B."/>
            <person name="Clum A."/>
            <person name="Lindquist E."/>
            <person name="Daum C."/>
            <person name="Ramamoorthy G.K."/>
            <person name="Gryganskyi A."/>
            <person name="Culley D."/>
            <person name="Magnuson J.K."/>
            <person name="James T.Y."/>
            <person name="O'Malley M.A."/>
            <person name="Stajich J.E."/>
            <person name="Spatafora J.W."/>
            <person name="Visel A."/>
            <person name="Grigoriev I.V."/>
        </authorList>
    </citation>
    <scope>NUCLEOTIDE SEQUENCE [LARGE SCALE GENOMIC DNA]</scope>
    <source>
        <strain evidence="2 3">NRRL 3116</strain>
    </source>
</reference>
<dbReference type="Proteomes" id="UP000193648">
    <property type="component" value="Unassembled WGS sequence"/>
</dbReference>
<gene>
    <name evidence="2" type="ORF">BCR41DRAFT_346747</name>
</gene>
<dbReference type="EMBL" id="MCFF01000004">
    <property type="protein sequence ID" value="ORZ27414.1"/>
    <property type="molecule type" value="Genomic_DNA"/>
</dbReference>
<dbReference type="AlphaFoldDB" id="A0A1Y2H042"/>
<organism evidence="2 3">
    <name type="scientific">Lobosporangium transversale</name>
    <dbReference type="NCBI Taxonomy" id="64571"/>
    <lineage>
        <taxon>Eukaryota</taxon>
        <taxon>Fungi</taxon>
        <taxon>Fungi incertae sedis</taxon>
        <taxon>Mucoromycota</taxon>
        <taxon>Mortierellomycotina</taxon>
        <taxon>Mortierellomycetes</taxon>
        <taxon>Mortierellales</taxon>
        <taxon>Mortierellaceae</taxon>
        <taxon>Lobosporangium</taxon>
    </lineage>
</organism>
<feature type="region of interest" description="Disordered" evidence="1">
    <location>
        <begin position="67"/>
        <end position="100"/>
    </location>
</feature>
<name>A0A1Y2H042_9FUNG</name>
<dbReference type="GeneID" id="33564798"/>
<evidence type="ECO:0000313" key="3">
    <source>
        <dbReference type="Proteomes" id="UP000193648"/>
    </source>
</evidence>
<accession>A0A1Y2H042</accession>
<keyword evidence="3" id="KW-1185">Reference proteome</keyword>
<protein>
    <submittedName>
        <fullName evidence="2">Uncharacterized protein</fullName>
    </submittedName>
</protein>
<dbReference type="RefSeq" id="XP_021885141.1">
    <property type="nucleotide sequence ID" value="XM_022022954.1"/>
</dbReference>
<sequence>METHSQEVREIKETLAYIENGTTVRVSVILKRFLSSQIKLSSQASEGHDNPWDSNVFDPQVDEETTNMNNILGTGESDPNNHNDQKTAERNTSWGSGLMGPQTLSMKNDNAREGKSVLPMDQIQYEETKPIIKSMNSIQEGTKILRRCVIEICQERGTLDLLSMQTSEGSWPWKEELFSCMGLIPTMVAATMEVQDTESLSAIVAATVVVIRYSEYFTGEDGNLWDAYTSRASSWLAEQTEPSQLAGLLNQAGDLF</sequence>
<feature type="compositionally biased region" description="Basic and acidic residues" evidence="1">
    <location>
        <begin position="79"/>
        <end position="89"/>
    </location>
</feature>
<dbReference type="OrthoDB" id="2422818at2759"/>
<comment type="caution">
    <text evidence="2">The sequence shown here is derived from an EMBL/GenBank/DDBJ whole genome shotgun (WGS) entry which is preliminary data.</text>
</comment>